<gene>
    <name evidence="1" type="ORF">K461DRAFT_139678</name>
</gene>
<comment type="caution">
    <text evidence="1">The sequence shown here is derived from an EMBL/GenBank/DDBJ whole genome shotgun (WGS) entry which is preliminary data.</text>
</comment>
<evidence type="ECO:0000313" key="2">
    <source>
        <dbReference type="Proteomes" id="UP000799439"/>
    </source>
</evidence>
<dbReference type="AlphaFoldDB" id="A0A9P4J0S9"/>
<accession>A0A9P4J0S9</accession>
<organism evidence="1 2">
    <name type="scientific">Myriangium duriaei CBS 260.36</name>
    <dbReference type="NCBI Taxonomy" id="1168546"/>
    <lineage>
        <taxon>Eukaryota</taxon>
        <taxon>Fungi</taxon>
        <taxon>Dikarya</taxon>
        <taxon>Ascomycota</taxon>
        <taxon>Pezizomycotina</taxon>
        <taxon>Dothideomycetes</taxon>
        <taxon>Dothideomycetidae</taxon>
        <taxon>Myriangiales</taxon>
        <taxon>Myriangiaceae</taxon>
        <taxon>Myriangium</taxon>
    </lineage>
</organism>
<evidence type="ECO:0000313" key="1">
    <source>
        <dbReference type="EMBL" id="KAF2153382.1"/>
    </source>
</evidence>
<dbReference type="EMBL" id="ML996085">
    <property type="protein sequence ID" value="KAF2153382.1"/>
    <property type="molecule type" value="Genomic_DNA"/>
</dbReference>
<sequence length="410" mass="46776">MYHDQHIESNLGETEAACMATPDDPLHLGNGFLTGAVLDEPFKHVTRPSLQTIGPEHEWALSIYDMILLFSEYDASKTGGSTERPDENSTRIVAAEMAQTLPAWKLHWNDDSEAFDEVCRQLQFQVTILGRILLFITKQLPHASREHMLLSALHVAFFSLPPSEFMPARFASSPHICNLTRKWLEYSLLNIDSPDPEKNVLPEFYTDDLPSSLPEHHPARNIWLFEQYLTPTEHATIAALKARIWQTTSNPLLQLCAQSSIERLLCRIPQLHPSTVDVLIPSAASWFLYAYDTPSTPEAMLKGWYDFCLPPPADDTMAPTGARYAWLPTEESRWWVFFKRRFVEVRDSEEVGVVAREYAGAALRRMEWLDGSDRVGYHPEIRLKVESVRKMKLWSSDNKRDSGVSMSSSR</sequence>
<dbReference type="Proteomes" id="UP000799439">
    <property type="component" value="Unassembled WGS sequence"/>
</dbReference>
<keyword evidence="2" id="KW-1185">Reference proteome</keyword>
<dbReference type="OrthoDB" id="3821123at2759"/>
<protein>
    <submittedName>
        <fullName evidence="1">Uncharacterized protein</fullName>
    </submittedName>
</protein>
<name>A0A9P4J0S9_9PEZI</name>
<proteinExistence type="predicted"/>
<reference evidence="1" key="1">
    <citation type="journal article" date="2020" name="Stud. Mycol.">
        <title>101 Dothideomycetes genomes: a test case for predicting lifestyles and emergence of pathogens.</title>
        <authorList>
            <person name="Haridas S."/>
            <person name="Albert R."/>
            <person name="Binder M."/>
            <person name="Bloem J."/>
            <person name="Labutti K."/>
            <person name="Salamov A."/>
            <person name="Andreopoulos B."/>
            <person name="Baker S."/>
            <person name="Barry K."/>
            <person name="Bills G."/>
            <person name="Bluhm B."/>
            <person name="Cannon C."/>
            <person name="Castanera R."/>
            <person name="Culley D."/>
            <person name="Daum C."/>
            <person name="Ezra D."/>
            <person name="Gonzalez J."/>
            <person name="Henrissat B."/>
            <person name="Kuo A."/>
            <person name="Liang C."/>
            <person name="Lipzen A."/>
            <person name="Lutzoni F."/>
            <person name="Magnuson J."/>
            <person name="Mondo S."/>
            <person name="Nolan M."/>
            <person name="Ohm R."/>
            <person name="Pangilinan J."/>
            <person name="Park H.-J."/>
            <person name="Ramirez L."/>
            <person name="Alfaro M."/>
            <person name="Sun H."/>
            <person name="Tritt A."/>
            <person name="Yoshinaga Y."/>
            <person name="Zwiers L.-H."/>
            <person name="Turgeon B."/>
            <person name="Goodwin S."/>
            <person name="Spatafora J."/>
            <person name="Crous P."/>
            <person name="Grigoriev I."/>
        </authorList>
    </citation>
    <scope>NUCLEOTIDE SEQUENCE</scope>
    <source>
        <strain evidence="1">CBS 260.36</strain>
    </source>
</reference>